<protein>
    <recommendedName>
        <fullName evidence="6">WH2 domain-containing protein</fullName>
    </recommendedName>
</protein>
<feature type="compositionally biased region" description="Polar residues" evidence="5">
    <location>
        <begin position="23"/>
        <end position="40"/>
    </location>
</feature>
<evidence type="ECO:0000313" key="7">
    <source>
        <dbReference type="EMBL" id="KAK3101369.1"/>
    </source>
</evidence>
<dbReference type="GO" id="GO:0007015">
    <property type="term" value="P:actin filament organization"/>
    <property type="evidence" value="ECO:0007669"/>
    <property type="project" value="InterPro"/>
</dbReference>
<dbReference type="SMART" id="SM00246">
    <property type="entry name" value="WH2"/>
    <property type="match status" value="2"/>
</dbReference>
<dbReference type="InterPro" id="IPR036936">
    <property type="entry name" value="CRIB_dom_sf"/>
</dbReference>
<keyword evidence="8" id="KW-1185">Reference proteome</keyword>
<evidence type="ECO:0000259" key="6">
    <source>
        <dbReference type="PROSITE" id="PS51082"/>
    </source>
</evidence>
<reference evidence="7" key="1">
    <citation type="submission" date="2019-08" db="EMBL/GenBank/DDBJ databases">
        <title>The improved chromosome-level genome for the pearl oyster Pinctada fucata martensii using PacBio sequencing and Hi-C.</title>
        <authorList>
            <person name="Zheng Z."/>
        </authorList>
    </citation>
    <scope>NUCLEOTIDE SEQUENCE</scope>
    <source>
        <strain evidence="7">ZZ-2019</strain>
        <tissue evidence="7">Adductor muscle</tissue>
    </source>
</reference>
<dbReference type="InterPro" id="IPR011026">
    <property type="entry name" value="WAS_C"/>
</dbReference>
<keyword evidence="2" id="KW-0963">Cytoplasm</keyword>
<keyword evidence="4" id="KW-0206">Cytoskeleton</keyword>
<evidence type="ECO:0000256" key="2">
    <source>
        <dbReference type="ARBA" id="ARBA00022490"/>
    </source>
</evidence>
<dbReference type="PROSITE" id="PS51082">
    <property type="entry name" value="WH2"/>
    <property type="match status" value="2"/>
</dbReference>
<comment type="caution">
    <text evidence="7">The sequence shown here is derived from an EMBL/GenBank/DDBJ whole genome shotgun (WGS) entry which is preliminary data.</text>
</comment>
<proteinExistence type="predicted"/>
<evidence type="ECO:0000256" key="5">
    <source>
        <dbReference type="SAM" id="MobiDB-lite"/>
    </source>
</evidence>
<evidence type="ECO:0000256" key="4">
    <source>
        <dbReference type="ARBA" id="ARBA00023212"/>
    </source>
</evidence>
<organism evidence="7 8">
    <name type="scientific">Pinctada imbricata</name>
    <name type="common">Atlantic pearl-oyster</name>
    <name type="synonym">Pinctada martensii</name>
    <dbReference type="NCBI Taxonomy" id="66713"/>
    <lineage>
        <taxon>Eukaryota</taxon>
        <taxon>Metazoa</taxon>
        <taxon>Spiralia</taxon>
        <taxon>Lophotrochozoa</taxon>
        <taxon>Mollusca</taxon>
        <taxon>Bivalvia</taxon>
        <taxon>Autobranchia</taxon>
        <taxon>Pteriomorphia</taxon>
        <taxon>Pterioida</taxon>
        <taxon>Pterioidea</taxon>
        <taxon>Pteriidae</taxon>
        <taxon>Pinctada</taxon>
    </lineage>
</organism>
<sequence length="105" mass="10879">MPAAPIAPPPPPAGGSGRGDLLSQIQSGTKLNKVSTNENRPSPGGDRGNLLDQIKQGATLKKVEHEERPAVVQPTTGIAGALFKALNDRQKAIQGSGEFAIFISV</sequence>
<evidence type="ECO:0000256" key="3">
    <source>
        <dbReference type="ARBA" id="ARBA00022553"/>
    </source>
</evidence>
<dbReference type="InterPro" id="IPR003124">
    <property type="entry name" value="WH2_dom"/>
</dbReference>
<feature type="compositionally biased region" description="Pro residues" evidence="5">
    <location>
        <begin position="1"/>
        <end position="13"/>
    </location>
</feature>
<dbReference type="Proteomes" id="UP001186944">
    <property type="component" value="Unassembled WGS sequence"/>
</dbReference>
<feature type="domain" description="WH2" evidence="6">
    <location>
        <begin position="17"/>
        <end position="34"/>
    </location>
</feature>
<dbReference type="Pfam" id="PF02205">
    <property type="entry name" value="WH2"/>
    <property type="match status" value="2"/>
</dbReference>
<gene>
    <name evidence="7" type="ORF">FSP39_003048</name>
</gene>
<evidence type="ECO:0000313" key="8">
    <source>
        <dbReference type="Proteomes" id="UP001186944"/>
    </source>
</evidence>
<accession>A0AA89C4Z8</accession>
<dbReference type="EMBL" id="VSWD01000005">
    <property type="protein sequence ID" value="KAK3101369.1"/>
    <property type="molecule type" value="Genomic_DNA"/>
</dbReference>
<evidence type="ECO:0000256" key="1">
    <source>
        <dbReference type="ARBA" id="ARBA00004245"/>
    </source>
</evidence>
<feature type="region of interest" description="Disordered" evidence="5">
    <location>
        <begin position="1"/>
        <end position="51"/>
    </location>
</feature>
<dbReference type="SUPFAM" id="SSF47912">
    <property type="entry name" value="Wiscott-Aldrich syndrome protein, WASP, C-terminal domain"/>
    <property type="match status" value="1"/>
</dbReference>
<keyword evidence="3" id="KW-0597">Phosphoprotein</keyword>
<dbReference type="GO" id="GO:0005856">
    <property type="term" value="C:cytoskeleton"/>
    <property type="evidence" value="ECO:0007669"/>
    <property type="project" value="UniProtKB-SubCell"/>
</dbReference>
<dbReference type="AlphaFoldDB" id="A0AA89C4Z8"/>
<comment type="subcellular location">
    <subcellularLocation>
        <location evidence="1">Cytoplasm</location>
        <location evidence="1">Cytoskeleton</location>
    </subcellularLocation>
</comment>
<dbReference type="GO" id="GO:0003779">
    <property type="term" value="F:actin binding"/>
    <property type="evidence" value="ECO:0007669"/>
    <property type="project" value="InterPro"/>
</dbReference>
<dbReference type="Gene3D" id="3.90.810.10">
    <property type="entry name" value="CRIB domain"/>
    <property type="match status" value="1"/>
</dbReference>
<name>A0AA89C4Z8_PINIB</name>
<feature type="domain" description="WH2" evidence="6">
    <location>
        <begin position="46"/>
        <end position="63"/>
    </location>
</feature>